<dbReference type="EMBL" id="JAXCGZ010006067">
    <property type="protein sequence ID" value="KAK7080182.1"/>
    <property type="molecule type" value="Genomic_DNA"/>
</dbReference>
<sequence>MCRRLPWCNLETTHNTNSECAMTTPSPSQHLDLPYRKTSLTNIPRQGSYQGAYTAA</sequence>
<dbReference type="Proteomes" id="UP001381693">
    <property type="component" value="Unassembled WGS sequence"/>
</dbReference>
<comment type="caution">
    <text evidence="1">The sequence shown here is derived from an EMBL/GenBank/DDBJ whole genome shotgun (WGS) entry which is preliminary data.</text>
</comment>
<gene>
    <name evidence="1" type="ORF">SK128_000348</name>
</gene>
<keyword evidence="2" id="KW-1185">Reference proteome</keyword>
<dbReference type="AlphaFoldDB" id="A0AAN9ADB9"/>
<protein>
    <submittedName>
        <fullName evidence="1">Uncharacterized protein</fullName>
    </submittedName>
</protein>
<proteinExistence type="predicted"/>
<evidence type="ECO:0000313" key="1">
    <source>
        <dbReference type="EMBL" id="KAK7080182.1"/>
    </source>
</evidence>
<evidence type="ECO:0000313" key="2">
    <source>
        <dbReference type="Proteomes" id="UP001381693"/>
    </source>
</evidence>
<feature type="non-terminal residue" evidence="1">
    <location>
        <position position="56"/>
    </location>
</feature>
<accession>A0AAN9ADB9</accession>
<reference evidence="1 2" key="1">
    <citation type="submission" date="2023-11" db="EMBL/GenBank/DDBJ databases">
        <title>Halocaridina rubra genome assembly.</title>
        <authorList>
            <person name="Smith C."/>
        </authorList>
    </citation>
    <scope>NUCLEOTIDE SEQUENCE [LARGE SCALE GENOMIC DNA]</scope>
    <source>
        <strain evidence="1">EP-1</strain>
        <tissue evidence="1">Whole</tissue>
    </source>
</reference>
<name>A0AAN9ADB9_HALRR</name>
<organism evidence="1 2">
    <name type="scientific">Halocaridina rubra</name>
    <name type="common">Hawaiian red shrimp</name>
    <dbReference type="NCBI Taxonomy" id="373956"/>
    <lineage>
        <taxon>Eukaryota</taxon>
        <taxon>Metazoa</taxon>
        <taxon>Ecdysozoa</taxon>
        <taxon>Arthropoda</taxon>
        <taxon>Crustacea</taxon>
        <taxon>Multicrustacea</taxon>
        <taxon>Malacostraca</taxon>
        <taxon>Eumalacostraca</taxon>
        <taxon>Eucarida</taxon>
        <taxon>Decapoda</taxon>
        <taxon>Pleocyemata</taxon>
        <taxon>Caridea</taxon>
        <taxon>Atyoidea</taxon>
        <taxon>Atyidae</taxon>
        <taxon>Halocaridina</taxon>
    </lineage>
</organism>